<dbReference type="OrthoDB" id="377209at2759"/>
<dbReference type="InterPro" id="IPR006569">
    <property type="entry name" value="CID_dom"/>
</dbReference>
<organism evidence="3 4">
    <name type="scientific">Acaromyces ingoldii</name>
    <dbReference type="NCBI Taxonomy" id="215250"/>
    <lineage>
        <taxon>Eukaryota</taxon>
        <taxon>Fungi</taxon>
        <taxon>Dikarya</taxon>
        <taxon>Basidiomycota</taxon>
        <taxon>Ustilaginomycotina</taxon>
        <taxon>Exobasidiomycetes</taxon>
        <taxon>Exobasidiales</taxon>
        <taxon>Cryptobasidiaceae</taxon>
        <taxon>Acaromyces</taxon>
    </lineage>
</organism>
<dbReference type="Proteomes" id="UP000245768">
    <property type="component" value="Unassembled WGS sequence"/>
</dbReference>
<feature type="non-terminal residue" evidence="3">
    <location>
        <position position="1"/>
    </location>
</feature>
<dbReference type="GO" id="GO:0003723">
    <property type="term" value="F:RNA binding"/>
    <property type="evidence" value="ECO:0007669"/>
    <property type="project" value="UniProtKB-KW"/>
</dbReference>
<dbReference type="RefSeq" id="XP_025374284.1">
    <property type="nucleotide sequence ID" value="XM_025518487.1"/>
</dbReference>
<dbReference type="InterPro" id="IPR051485">
    <property type="entry name" value="SR-CTD_assoc_factor"/>
</dbReference>
<feature type="non-terminal residue" evidence="3">
    <location>
        <position position="154"/>
    </location>
</feature>
<protein>
    <recommendedName>
        <fullName evidence="2">CID domain-containing protein</fullName>
    </recommendedName>
</protein>
<dbReference type="SMART" id="SM00582">
    <property type="entry name" value="RPR"/>
    <property type="match status" value="1"/>
</dbReference>
<keyword evidence="4" id="KW-1185">Reference proteome</keyword>
<dbReference type="Gene3D" id="1.25.40.90">
    <property type="match status" value="1"/>
</dbReference>
<feature type="domain" description="CID" evidence="2">
    <location>
        <begin position="23"/>
        <end position="154"/>
    </location>
</feature>
<name>A0A316YC40_9BASI</name>
<keyword evidence="1" id="KW-0694">RNA-binding</keyword>
<dbReference type="InterPro" id="IPR008942">
    <property type="entry name" value="ENTH_VHS"/>
</dbReference>
<evidence type="ECO:0000313" key="4">
    <source>
        <dbReference type="Proteomes" id="UP000245768"/>
    </source>
</evidence>
<dbReference type="PANTHER" id="PTHR23140:SF0">
    <property type="entry name" value="U2 SNRNP-ASSOCIATED SURP MOTIF-CONTAINING PROTEIN"/>
    <property type="match status" value="1"/>
</dbReference>
<sequence length="154" mass="17734">YSSDSEEDSEWEKLQERGKQHVLGKAARRRFEAMLRSMTLRRERIARAMAFAIEHASAAVTISDILIDSLMQPGTPLARKQARLYIVSDILHNSAATASHAWRYRSLFETRMARVFAHLGDVARSFSGRIKRETSKDWARTLLAVWESWLVFPQ</sequence>
<dbReference type="InParanoid" id="A0A316YC40"/>
<dbReference type="Pfam" id="PF04818">
    <property type="entry name" value="CID"/>
    <property type="match status" value="1"/>
</dbReference>
<dbReference type="STRING" id="215250.A0A316YC40"/>
<gene>
    <name evidence="3" type="ORF">FA10DRAFT_215297</name>
</gene>
<dbReference type="PANTHER" id="PTHR23140">
    <property type="entry name" value="RNA PROCESSING PROTEIN LD23810P"/>
    <property type="match status" value="1"/>
</dbReference>
<dbReference type="GO" id="GO:0005634">
    <property type="term" value="C:nucleus"/>
    <property type="evidence" value="ECO:0007669"/>
    <property type="project" value="TreeGrafter"/>
</dbReference>
<accession>A0A316YC40</accession>
<dbReference type="AlphaFoldDB" id="A0A316YC40"/>
<evidence type="ECO:0000259" key="2">
    <source>
        <dbReference type="PROSITE" id="PS51391"/>
    </source>
</evidence>
<dbReference type="GeneID" id="37040403"/>
<reference evidence="3 4" key="1">
    <citation type="journal article" date="2018" name="Mol. Biol. Evol.">
        <title>Broad Genomic Sampling Reveals a Smut Pathogenic Ancestry of the Fungal Clade Ustilaginomycotina.</title>
        <authorList>
            <person name="Kijpornyongpan T."/>
            <person name="Mondo S.J."/>
            <person name="Barry K."/>
            <person name="Sandor L."/>
            <person name="Lee J."/>
            <person name="Lipzen A."/>
            <person name="Pangilinan J."/>
            <person name="LaButti K."/>
            <person name="Hainaut M."/>
            <person name="Henrissat B."/>
            <person name="Grigoriev I.V."/>
            <person name="Spatafora J.W."/>
            <person name="Aime M.C."/>
        </authorList>
    </citation>
    <scope>NUCLEOTIDE SEQUENCE [LARGE SCALE GENOMIC DNA]</scope>
    <source>
        <strain evidence="3 4">MCA 4198</strain>
    </source>
</reference>
<evidence type="ECO:0000256" key="1">
    <source>
        <dbReference type="ARBA" id="ARBA00022884"/>
    </source>
</evidence>
<proteinExistence type="predicted"/>
<dbReference type="EMBL" id="KZ819641">
    <property type="protein sequence ID" value="PWN87086.1"/>
    <property type="molecule type" value="Genomic_DNA"/>
</dbReference>
<dbReference type="PROSITE" id="PS51391">
    <property type="entry name" value="CID"/>
    <property type="match status" value="1"/>
</dbReference>
<evidence type="ECO:0000313" key="3">
    <source>
        <dbReference type="EMBL" id="PWN87086.1"/>
    </source>
</evidence>